<gene>
    <name evidence="3" type="ORF">ACFQE1_08280</name>
</gene>
<accession>A0ABD5RZD0</accession>
<organism evidence="3 4">
    <name type="scientific">Halobium palmae</name>
    <dbReference type="NCBI Taxonomy" id="1776492"/>
    <lineage>
        <taxon>Archaea</taxon>
        <taxon>Methanobacteriati</taxon>
        <taxon>Methanobacteriota</taxon>
        <taxon>Stenosarchaea group</taxon>
        <taxon>Halobacteria</taxon>
        <taxon>Halobacteriales</taxon>
        <taxon>Haloferacaceae</taxon>
        <taxon>Halobium</taxon>
    </lineage>
</organism>
<dbReference type="SUPFAM" id="SSF51556">
    <property type="entry name" value="Metallo-dependent hydrolases"/>
    <property type="match status" value="1"/>
</dbReference>
<dbReference type="Proteomes" id="UP001596328">
    <property type="component" value="Unassembled WGS sequence"/>
</dbReference>
<evidence type="ECO:0000259" key="2">
    <source>
        <dbReference type="Pfam" id="PF04909"/>
    </source>
</evidence>
<evidence type="ECO:0000313" key="4">
    <source>
        <dbReference type="Proteomes" id="UP001596328"/>
    </source>
</evidence>
<proteinExistence type="predicted"/>
<evidence type="ECO:0000313" key="3">
    <source>
        <dbReference type="EMBL" id="MFC6724368.1"/>
    </source>
</evidence>
<dbReference type="InterPro" id="IPR006680">
    <property type="entry name" value="Amidohydro-rel"/>
</dbReference>
<dbReference type="Pfam" id="PF04909">
    <property type="entry name" value="Amidohydro_2"/>
    <property type="match status" value="1"/>
</dbReference>
<dbReference type="InterPro" id="IPR032465">
    <property type="entry name" value="ACMSD"/>
</dbReference>
<evidence type="ECO:0000256" key="1">
    <source>
        <dbReference type="ARBA" id="ARBA00023239"/>
    </source>
</evidence>
<dbReference type="Gene3D" id="3.20.20.140">
    <property type="entry name" value="Metal-dependent hydrolases"/>
    <property type="match status" value="1"/>
</dbReference>
<feature type="non-terminal residue" evidence="3">
    <location>
        <position position="1"/>
    </location>
</feature>
<dbReference type="PANTHER" id="PTHR21240:SF28">
    <property type="entry name" value="ISO-OROTATE DECARBOXYLASE (EUROFUNG)"/>
    <property type="match status" value="1"/>
</dbReference>
<name>A0ABD5RZD0_9EURY</name>
<dbReference type="GO" id="GO:0016829">
    <property type="term" value="F:lyase activity"/>
    <property type="evidence" value="ECO:0007669"/>
    <property type="project" value="UniProtKB-KW"/>
</dbReference>
<dbReference type="InterPro" id="IPR032466">
    <property type="entry name" value="Metal_Hydrolase"/>
</dbReference>
<feature type="domain" description="Amidohydrolase-related" evidence="2">
    <location>
        <begin position="1"/>
        <end position="206"/>
    </location>
</feature>
<comment type="caution">
    <text evidence="3">The sequence shown here is derived from an EMBL/GenBank/DDBJ whole genome shotgun (WGS) entry which is preliminary data.</text>
</comment>
<dbReference type="AlphaFoldDB" id="A0ABD5RZD0"/>
<dbReference type="EMBL" id="JBHSWU010000162">
    <property type="protein sequence ID" value="MFC6724368.1"/>
    <property type="molecule type" value="Genomic_DNA"/>
</dbReference>
<keyword evidence="1" id="KW-0456">Lyase</keyword>
<dbReference type="PANTHER" id="PTHR21240">
    <property type="entry name" value="2-AMINO-3-CARBOXYLMUCONATE-6-SEMIALDEHYDE DECARBOXYLASE"/>
    <property type="match status" value="1"/>
</dbReference>
<protein>
    <submittedName>
        <fullName evidence="3">Amidohydrolase family protein</fullName>
    </submittedName>
</protein>
<sequence length="206" mass="22909">AVAEVDRIADDLDLCGVALPTSVEGTKLSAPALEPVFDRVDERGLTAFVHPHGNALSDELGGDESFLNPLVVFPTETTFQIVRLIYDGFFDRHDFDVVLSHMGGALLQLAGRFERGRSEIDDPAARPDRPILDYVEQFYYDCISFHRPALSAAVETVGADHFVFGTDFPFDEEDTRTIVADLEAVVESEADRERIMRSTAERLFDL</sequence>
<keyword evidence="4" id="KW-1185">Reference proteome</keyword>
<reference evidence="3 4" key="1">
    <citation type="journal article" date="2019" name="Int. J. Syst. Evol. Microbiol.">
        <title>The Global Catalogue of Microorganisms (GCM) 10K type strain sequencing project: providing services to taxonomists for standard genome sequencing and annotation.</title>
        <authorList>
            <consortium name="The Broad Institute Genomics Platform"/>
            <consortium name="The Broad Institute Genome Sequencing Center for Infectious Disease"/>
            <person name="Wu L."/>
            <person name="Ma J."/>
        </authorList>
    </citation>
    <scope>NUCLEOTIDE SEQUENCE [LARGE SCALE GENOMIC DNA]</scope>
    <source>
        <strain evidence="3 4">NBRC 111368</strain>
    </source>
</reference>